<evidence type="ECO:0000313" key="1">
    <source>
        <dbReference type="EMBL" id="RDS87655.1"/>
    </source>
</evidence>
<dbReference type="Proteomes" id="UP000255541">
    <property type="component" value="Unassembled WGS sequence"/>
</dbReference>
<reference evidence="1 2" key="1">
    <citation type="submission" date="2018-07" db="EMBL/GenBank/DDBJ databases">
        <title>Draft Genome Sequence of Pseudomonas fluorescens AHK-1 associated with canker disease of kiwifruit.</title>
        <authorList>
            <person name="Wu Z."/>
        </authorList>
    </citation>
    <scope>NUCLEOTIDE SEQUENCE [LARGE SCALE GENOMIC DNA]</scope>
    <source>
        <strain evidence="1 2">AHK-1</strain>
    </source>
</reference>
<name>A0A7Z6MRH2_PSEFL</name>
<accession>A0A7Z6MRH2</accession>
<gene>
    <name evidence="1" type="ORF">DL347_29080</name>
</gene>
<dbReference type="EMBL" id="QRBA01000023">
    <property type="protein sequence ID" value="RDS87655.1"/>
    <property type="molecule type" value="Genomic_DNA"/>
</dbReference>
<sequence>MANKGWSPFPSTNENIRLAKELLRRPELMSALDRHTSTGALDGLIDRNNVNAVIYGQNYFKYKTDKELAGEMLEHFNELKGSPWNRELHVNDLRQLAAENLTGDSPRDHLVQLSQEILRRSDVLRQMDDLLSRPGDDRISWAGLYFLFR</sequence>
<evidence type="ECO:0000313" key="2">
    <source>
        <dbReference type="Proteomes" id="UP000255541"/>
    </source>
</evidence>
<protein>
    <submittedName>
        <fullName evidence="1">Uncharacterized protein</fullName>
    </submittedName>
</protein>
<dbReference type="AlphaFoldDB" id="A0A7Z6MRH2"/>
<comment type="caution">
    <text evidence="1">The sequence shown here is derived from an EMBL/GenBank/DDBJ whole genome shotgun (WGS) entry which is preliminary data.</text>
</comment>
<proteinExistence type="predicted"/>
<organism evidence="1 2">
    <name type="scientific">Pseudomonas fluorescens</name>
    <dbReference type="NCBI Taxonomy" id="294"/>
    <lineage>
        <taxon>Bacteria</taxon>
        <taxon>Pseudomonadati</taxon>
        <taxon>Pseudomonadota</taxon>
        <taxon>Gammaproteobacteria</taxon>
        <taxon>Pseudomonadales</taxon>
        <taxon>Pseudomonadaceae</taxon>
        <taxon>Pseudomonas</taxon>
    </lineage>
</organism>